<accession>A0A4R6EJB9</accession>
<keyword evidence="3" id="KW-1185">Reference proteome</keyword>
<dbReference type="RefSeq" id="WP_133461313.1">
    <property type="nucleotide sequence ID" value="NZ_SNVX01000006.1"/>
</dbReference>
<dbReference type="InterPro" id="IPR012349">
    <property type="entry name" value="Split_barrel_FMN-bd"/>
</dbReference>
<proteinExistence type="inferred from homology"/>
<protein>
    <recommendedName>
        <fullName evidence="1">UPF0306 protein EC847_10699</fullName>
    </recommendedName>
</protein>
<dbReference type="Gene3D" id="2.30.110.10">
    <property type="entry name" value="Electron Transport, Fmn-binding Protein, Chain A"/>
    <property type="match status" value="1"/>
</dbReference>
<gene>
    <name evidence="2" type="ORF">EC847_10699</name>
</gene>
<dbReference type="AlphaFoldDB" id="A0A4R6EJB9"/>
<evidence type="ECO:0000313" key="3">
    <source>
        <dbReference type="Proteomes" id="UP000295530"/>
    </source>
</evidence>
<comment type="similarity">
    <text evidence="1">Belongs to the UPF0306 family.</text>
</comment>
<sequence>MESLAAISRWLEKQHVVSWSVAKDGELWAACAFYLYDRENVAFYLLTEESTRHAQMSGPRAVVAGTVNGQPKTVALIRGVQFRGEIRQMDENESAAMRERYYRRFPMARMLPAPLWEIRIDELKFTDNTLGFGKKMIWLRKSGAEQA</sequence>
<organism evidence="2 3">
    <name type="scientific">Scandinavium goeteborgense</name>
    <dbReference type="NCBI Taxonomy" id="1851514"/>
    <lineage>
        <taxon>Bacteria</taxon>
        <taxon>Pseudomonadati</taxon>
        <taxon>Pseudomonadota</taxon>
        <taxon>Gammaproteobacteria</taxon>
        <taxon>Enterobacterales</taxon>
        <taxon>Enterobacteriaceae</taxon>
        <taxon>Scandinavium</taxon>
    </lineage>
</organism>
<dbReference type="InterPro" id="IPR011194">
    <property type="entry name" value="UPF0306"/>
</dbReference>
<evidence type="ECO:0000313" key="2">
    <source>
        <dbReference type="EMBL" id="TDN58162.1"/>
    </source>
</evidence>
<name>A0A4R6EJB9_SCAGO</name>
<comment type="caution">
    <text evidence="2">The sequence shown here is derived from an EMBL/GenBank/DDBJ whole genome shotgun (WGS) entry which is preliminary data.</text>
</comment>
<reference evidence="2 3" key="1">
    <citation type="submission" date="2019-03" db="EMBL/GenBank/DDBJ databases">
        <title>Genomic analyses of the natural microbiome of Caenorhabditis elegans.</title>
        <authorList>
            <person name="Samuel B."/>
        </authorList>
    </citation>
    <scope>NUCLEOTIDE SEQUENCE [LARGE SCALE GENOMIC DNA]</scope>
    <source>
        <strain evidence="2 3">BIGb0156</strain>
    </source>
</reference>
<dbReference type="Proteomes" id="UP000295530">
    <property type="component" value="Unassembled WGS sequence"/>
</dbReference>
<dbReference type="NCBIfam" id="NF002900">
    <property type="entry name" value="PRK03467.1"/>
    <property type="match status" value="1"/>
</dbReference>
<evidence type="ECO:0000256" key="1">
    <source>
        <dbReference type="HAMAP-Rule" id="MF_00764"/>
    </source>
</evidence>
<dbReference type="PIRSF" id="PIRSF009554">
    <property type="entry name" value="UCP009554"/>
    <property type="match status" value="1"/>
</dbReference>
<dbReference type="HAMAP" id="MF_00764">
    <property type="entry name" value="UPF0306"/>
    <property type="match status" value="1"/>
</dbReference>
<dbReference type="OrthoDB" id="8447155at2"/>
<dbReference type="EMBL" id="SNVX01000006">
    <property type="protein sequence ID" value="TDN58162.1"/>
    <property type="molecule type" value="Genomic_DNA"/>
</dbReference>
<dbReference type="SUPFAM" id="SSF50475">
    <property type="entry name" value="FMN-binding split barrel"/>
    <property type="match status" value="1"/>
</dbReference>